<dbReference type="GO" id="GO:0001938">
    <property type="term" value="P:positive regulation of endothelial cell proliferation"/>
    <property type="evidence" value="ECO:0007669"/>
    <property type="project" value="TreeGrafter"/>
</dbReference>
<evidence type="ECO:0000313" key="2">
    <source>
        <dbReference type="RefSeq" id="XP_029633998.1"/>
    </source>
</evidence>
<dbReference type="Pfam" id="PF10572">
    <property type="entry name" value="UPF0556"/>
    <property type="match status" value="1"/>
</dbReference>
<dbReference type="KEGG" id="osn:115209668"/>
<keyword evidence="1" id="KW-1185">Reference proteome</keyword>
<name>A0A6P7S7A9_9MOLL</name>
<gene>
    <name evidence="2" type="primary">LOC115209668</name>
</gene>
<reference evidence="2" key="1">
    <citation type="submission" date="2025-08" db="UniProtKB">
        <authorList>
            <consortium name="RefSeq"/>
        </authorList>
    </citation>
    <scope>IDENTIFICATION</scope>
</reference>
<dbReference type="AlphaFoldDB" id="A0A6P7S7A9"/>
<dbReference type="GO" id="GO:0005615">
    <property type="term" value="C:extracellular space"/>
    <property type="evidence" value="ECO:0007669"/>
    <property type="project" value="TreeGrafter"/>
</dbReference>
<dbReference type="PANTHER" id="PTHR31230:SF1">
    <property type="entry name" value="MYELOID-DERIVED GROWTH FACTOR"/>
    <property type="match status" value="1"/>
</dbReference>
<dbReference type="Proteomes" id="UP000515154">
    <property type="component" value="Linkage group LG3"/>
</dbReference>
<sequence>MARGLHRWLVAVISLFGFVSVVLSDEESTQFDVKPGGQVNDYVKEWKGFQCKFTYVCQGGTKEEWMITLKRKKKSFSCSVYRPSGSSYLFFQEFNLQIQGAQIQEASAFGNSNALSADEYQIDKSQNSVSHVRGKFKSELTKIVVKGSLQKKKKEL</sequence>
<protein>
    <submittedName>
        <fullName evidence="2">Myeloid-derived growth factor</fullName>
    </submittedName>
</protein>
<organism evidence="1 2">
    <name type="scientific">Octopus sinensis</name>
    <name type="common">East Asian common octopus</name>
    <dbReference type="NCBI Taxonomy" id="2607531"/>
    <lineage>
        <taxon>Eukaryota</taxon>
        <taxon>Metazoa</taxon>
        <taxon>Spiralia</taxon>
        <taxon>Lophotrochozoa</taxon>
        <taxon>Mollusca</taxon>
        <taxon>Cephalopoda</taxon>
        <taxon>Coleoidea</taxon>
        <taxon>Octopodiformes</taxon>
        <taxon>Octopoda</taxon>
        <taxon>Incirrata</taxon>
        <taxon>Octopodidae</taxon>
        <taxon>Octopus</taxon>
    </lineage>
</organism>
<dbReference type="PANTHER" id="PTHR31230">
    <property type="entry name" value="MYELOID-DERIVED GROWTH FACTOR MYDGF"/>
    <property type="match status" value="1"/>
</dbReference>
<evidence type="ECO:0000313" key="1">
    <source>
        <dbReference type="Proteomes" id="UP000515154"/>
    </source>
</evidence>
<accession>A0A6P7S7A9</accession>
<dbReference type="InterPro" id="IPR018887">
    <property type="entry name" value="MYDGF"/>
</dbReference>
<proteinExistence type="predicted"/>
<dbReference type="RefSeq" id="XP_029633998.1">
    <property type="nucleotide sequence ID" value="XM_029778138.2"/>
</dbReference>